<accession>A0A1W9YZQ0</accession>
<keyword evidence="1" id="KW-0732">Signal</keyword>
<proteinExistence type="predicted"/>
<protein>
    <recommendedName>
        <fullName evidence="4">Secreted protein</fullName>
    </recommendedName>
</protein>
<dbReference type="OrthoDB" id="4736801at2"/>
<reference evidence="2 3" key="1">
    <citation type="submission" date="2017-02" db="EMBL/GenBank/DDBJ databases">
        <title>The new phylogeny of genus Mycobacterium.</title>
        <authorList>
            <person name="Tortoli E."/>
            <person name="Trovato A."/>
            <person name="Cirillo D.M."/>
        </authorList>
    </citation>
    <scope>NUCLEOTIDE SEQUENCE [LARGE SCALE GENOMIC DNA]</scope>
    <source>
        <strain evidence="2 3">DSM 45578</strain>
    </source>
</reference>
<evidence type="ECO:0000256" key="1">
    <source>
        <dbReference type="SAM" id="SignalP"/>
    </source>
</evidence>
<dbReference type="AlphaFoldDB" id="A0A1W9YZQ0"/>
<dbReference type="EMBL" id="MVHJ01000007">
    <property type="protein sequence ID" value="ORA05250.1"/>
    <property type="molecule type" value="Genomic_DNA"/>
</dbReference>
<evidence type="ECO:0008006" key="4">
    <source>
        <dbReference type="Google" id="ProtNLM"/>
    </source>
</evidence>
<dbReference type="Proteomes" id="UP000192366">
    <property type="component" value="Unassembled WGS sequence"/>
</dbReference>
<feature type="chain" id="PRO_5039146714" description="Secreted protein" evidence="1">
    <location>
        <begin position="27"/>
        <end position="148"/>
    </location>
</feature>
<name>A0A1W9YZQ0_MYCBA</name>
<feature type="signal peptide" evidence="1">
    <location>
        <begin position="1"/>
        <end position="26"/>
    </location>
</feature>
<organism evidence="2 3">
    <name type="scientific">Mycolicibacterium bacteremicum</name>
    <name type="common">Mycobacterium bacteremicum</name>
    <dbReference type="NCBI Taxonomy" id="564198"/>
    <lineage>
        <taxon>Bacteria</taxon>
        <taxon>Bacillati</taxon>
        <taxon>Actinomycetota</taxon>
        <taxon>Actinomycetes</taxon>
        <taxon>Mycobacteriales</taxon>
        <taxon>Mycobacteriaceae</taxon>
        <taxon>Mycolicibacterium</taxon>
    </lineage>
</organism>
<evidence type="ECO:0000313" key="3">
    <source>
        <dbReference type="Proteomes" id="UP000192366"/>
    </source>
</evidence>
<keyword evidence="3" id="KW-1185">Reference proteome</keyword>
<dbReference type="STRING" id="564198.BST17_10860"/>
<sequence length="148" mass="15590">MLAVAFAVAAVISAPAVAVISPPAAAADPAPPAPPAVEPPMLHDCNEPACTPGIAPNIVLGSYCTNTTYYAFGVTSWGRLVFCGSPRRYEPRWFRATEMHGVKAEGALCSSYDGEMAQSPDGLFLTCVTKNGFSRWLRGDVSASDPIR</sequence>
<evidence type="ECO:0000313" key="2">
    <source>
        <dbReference type="EMBL" id="ORA05250.1"/>
    </source>
</evidence>
<gene>
    <name evidence="2" type="ORF">BST17_10860</name>
</gene>
<comment type="caution">
    <text evidence="2">The sequence shown here is derived from an EMBL/GenBank/DDBJ whole genome shotgun (WGS) entry which is preliminary data.</text>
</comment>